<dbReference type="PANTHER" id="PTHR46558:SF11">
    <property type="entry name" value="HTH-TYPE TRANSCRIPTIONAL REGULATOR XRE"/>
    <property type="match status" value="1"/>
</dbReference>
<name>A0A6I3SRU8_HELMO</name>
<dbReference type="OrthoDB" id="3035529at2"/>
<dbReference type="Proteomes" id="UP000430670">
    <property type="component" value="Unassembled WGS sequence"/>
</dbReference>
<comment type="caution">
    <text evidence="3">The sequence shown here is derived from an EMBL/GenBank/DDBJ whole genome shotgun (WGS) entry which is preliminary data.</text>
</comment>
<feature type="domain" description="HTH cro/C1-type" evidence="2">
    <location>
        <begin position="24"/>
        <end position="79"/>
    </location>
</feature>
<dbReference type="GO" id="GO:0003677">
    <property type="term" value="F:DNA binding"/>
    <property type="evidence" value="ECO:0007669"/>
    <property type="project" value="UniProtKB-KW"/>
</dbReference>
<dbReference type="Pfam" id="PF01381">
    <property type="entry name" value="HTH_3"/>
    <property type="match status" value="1"/>
</dbReference>
<dbReference type="EMBL" id="WNKU01000035">
    <property type="protein sequence ID" value="MTV50777.1"/>
    <property type="molecule type" value="Genomic_DNA"/>
</dbReference>
<organism evidence="3 4">
    <name type="scientific">Heliobacterium mobile</name>
    <name type="common">Heliobacillus mobilis</name>
    <dbReference type="NCBI Taxonomy" id="28064"/>
    <lineage>
        <taxon>Bacteria</taxon>
        <taxon>Bacillati</taxon>
        <taxon>Bacillota</taxon>
        <taxon>Clostridia</taxon>
        <taxon>Eubacteriales</taxon>
        <taxon>Heliobacteriaceae</taxon>
        <taxon>Heliobacterium</taxon>
    </lineage>
</organism>
<evidence type="ECO:0000259" key="2">
    <source>
        <dbReference type="PROSITE" id="PS50943"/>
    </source>
</evidence>
<dbReference type="RefSeq" id="WP_155477857.1">
    <property type="nucleotide sequence ID" value="NZ_WNKU01000035.1"/>
</dbReference>
<dbReference type="SUPFAM" id="SSF47413">
    <property type="entry name" value="lambda repressor-like DNA-binding domains"/>
    <property type="match status" value="1"/>
</dbReference>
<dbReference type="SMART" id="SM00530">
    <property type="entry name" value="HTH_XRE"/>
    <property type="match status" value="1"/>
</dbReference>
<reference evidence="3 4" key="1">
    <citation type="submission" date="2019-11" db="EMBL/GenBank/DDBJ databases">
        <title>Whole-genome sequence of a the green, strictly anaerobic photosynthetic bacterium Heliobacillus mobilis DSM 6151.</title>
        <authorList>
            <person name="Kyndt J.A."/>
            <person name="Meyer T.E."/>
        </authorList>
    </citation>
    <scope>NUCLEOTIDE SEQUENCE [LARGE SCALE GENOMIC DNA]</scope>
    <source>
        <strain evidence="3 4">DSM 6151</strain>
    </source>
</reference>
<evidence type="ECO:0000313" key="4">
    <source>
        <dbReference type="Proteomes" id="UP000430670"/>
    </source>
</evidence>
<dbReference type="PROSITE" id="PS50943">
    <property type="entry name" value="HTH_CROC1"/>
    <property type="match status" value="1"/>
</dbReference>
<dbReference type="CDD" id="cd00093">
    <property type="entry name" value="HTH_XRE"/>
    <property type="match status" value="1"/>
</dbReference>
<dbReference type="InterPro" id="IPR001387">
    <property type="entry name" value="Cro/C1-type_HTH"/>
</dbReference>
<evidence type="ECO:0000313" key="3">
    <source>
        <dbReference type="EMBL" id="MTV50777.1"/>
    </source>
</evidence>
<keyword evidence="1" id="KW-0238">DNA-binding</keyword>
<evidence type="ECO:0000256" key="1">
    <source>
        <dbReference type="ARBA" id="ARBA00023125"/>
    </source>
</evidence>
<protein>
    <submittedName>
        <fullName evidence="3">Helix-turn-helix domain-containing protein</fullName>
    </submittedName>
</protein>
<dbReference type="Gene3D" id="1.10.260.40">
    <property type="entry name" value="lambda repressor-like DNA-binding domains"/>
    <property type="match status" value="1"/>
</dbReference>
<gene>
    <name evidence="3" type="ORF">GJ688_17740</name>
</gene>
<dbReference type="InterPro" id="IPR010982">
    <property type="entry name" value="Lambda_DNA-bd_dom_sf"/>
</dbReference>
<accession>A0A6I3SRU8</accession>
<dbReference type="AlphaFoldDB" id="A0A6I3SRU8"/>
<keyword evidence="4" id="KW-1185">Reference proteome</keyword>
<proteinExistence type="predicted"/>
<dbReference type="PANTHER" id="PTHR46558">
    <property type="entry name" value="TRACRIPTIONAL REGULATORY PROTEIN-RELATED-RELATED"/>
    <property type="match status" value="1"/>
</dbReference>
<sequence>MNMEENRQERIEELSRNMETGDLLKEMRKEKGITLAELGKEIGGVSVTYLSEIERGQKVPSDHLVRQLADYYDIDEDFLFAKFGKVPMAARRVFEDNPLLLKTLADIGRSDGIPEDMKQDLYDYLHNLYKHIANRKN</sequence>